<feature type="domain" description="Transposase Helix-turn-helix" evidence="6">
    <location>
        <begin position="166"/>
        <end position="213"/>
    </location>
</feature>
<dbReference type="GO" id="GO:0046872">
    <property type="term" value="F:metal ion binding"/>
    <property type="evidence" value="ECO:0007669"/>
    <property type="project" value="UniProtKB-KW"/>
</dbReference>
<reference evidence="7 8" key="1">
    <citation type="journal article" date="2018" name="Sci. Rep.">
        <title>Comparative analysis of the Pocillopora damicornis genome highlights role of immune system in coral evolution.</title>
        <authorList>
            <person name="Cunning R."/>
            <person name="Bay R.A."/>
            <person name="Gillette P."/>
            <person name="Baker A.C."/>
            <person name="Traylor-Knowles N."/>
        </authorList>
    </citation>
    <scope>NUCLEOTIDE SEQUENCE [LARGE SCALE GENOMIC DNA]</scope>
    <source>
        <strain evidence="7">RSMAS</strain>
        <tissue evidence="7">Whole animal</tissue>
    </source>
</reference>
<evidence type="ECO:0000259" key="6">
    <source>
        <dbReference type="Pfam" id="PF13613"/>
    </source>
</evidence>
<sequence length="419" mass="47518">MVTTGRRREDREPGKHSRVCSCHFREGKKSNGPEIFKRNQDKLFPAEEAKPKKKKIESQQTLQEMIEAARKKEELEQGTSGSVERLESTRKEVILEAELEQAKREMIDQREKNYYVQKHYTVSKMSEEVLKMETGLPTKEVFQIVVNYAARFKQSINYFAGWRVQSISFEEQIFITLMKVRQNYTNLHLAQLFNCSVSTIANIVTTFIHVLHSILFIDLMASIPSRDKNKLCAPSSFSQFGSCRVVIDCTDIEIATPGLMSQQNATYSNYRGMHSFKVIVGVAPNGVITYVSKLYPGSISDKAIVQKSGFLNHLTAGDMVLADKGFVIQDLVPNGVSVNIPPFLNNGTFTESEARATKVIAKCRIHVERANARLKDFKILSFIPSYLRCHADIIFQLCASLVNLQFPLIKEGCEGYEFD</sequence>
<dbReference type="Pfam" id="PF13613">
    <property type="entry name" value="HTH_Tnp_4"/>
    <property type="match status" value="1"/>
</dbReference>
<comment type="caution">
    <text evidence="7">The sequence shown here is derived from an EMBL/GenBank/DDBJ whole genome shotgun (WGS) entry which is preliminary data.</text>
</comment>
<evidence type="ECO:0000313" key="7">
    <source>
        <dbReference type="EMBL" id="RMX57260.1"/>
    </source>
</evidence>
<gene>
    <name evidence="7" type="ORF">pdam_00010563</name>
</gene>
<evidence type="ECO:0000256" key="2">
    <source>
        <dbReference type="ARBA" id="ARBA00022723"/>
    </source>
</evidence>
<evidence type="ECO:0000256" key="3">
    <source>
        <dbReference type="SAM" id="Coils"/>
    </source>
</evidence>
<proteinExistence type="predicted"/>
<accession>A0A3M6UUE2</accession>
<evidence type="ECO:0000256" key="1">
    <source>
        <dbReference type="ARBA" id="ARBA00001968"/>
    </source>
</evidence>
<protein>
    <recommendedName>
        <fullName evidence="9">DDE Tnp4 domain-containing protein</fullName>
    </recommendedName>
</protein>
<feature type="coiled-coil region" evidence="3">
    <location>
        <begin position="83"/>
        <end position="112"/>
    </location>
</feature>
<name>A0A3M6UUE2_POCDA</name>
<dbReference type="PANTHER" id="PTHR23080">
    <property type="entry name" value="THAP DOMAIN PROTEIN"/>
    <property type="match status" value="1"/>
</dbReference>
<evidence type="ECO:0000313" key="8">
    <source>
        <dbReference type="Proteomes" id="UP000275408"/>
    </source>
</evidence>
<dbReference type="InterPro" id="IPR027805">
    <property type="entry name" value="Transposase_HTH_dom"/>
</dbReference>
<feature type="domain" description="DDE Tnp4" evidence="5">
    <location>
        <begin position="247"/>
        <end position="403"/>
    </location>
</feature>
<comment type="cofactor">
    <cofactor evidence="1">
        <name>a divalent metal cation</name>
        <dbReference type="ChEBI" id="CHEBI:60240"/>
    </cofactor>
</comment>
<feature type="compositionally biased region" description="Basic and acidic residues" evidence="4">
    <location>
        <begin position="24"/>
        <end position="50"/>
    </location>
</feature>
<dbReference type="AlphaFoldDB" id="A0A3M6UUE2"/>
<dbReference type="OrthoDB" id="5985780at2759"/>
<evidence type="ECO:0000256" key="4">
    <source>
        <dbReference type="SAM" id="MobiDB-lite"/>
    </source>
</evidence>
<organism evidence="7 8">
    <name type="scientific">Pocillopora damicornis</name>
    <name type="common">Cauliflower coral</name>
    <name type="synonym">Millepora damicornis</name>
    <dbReference type="NCBI Taxonomy" id="46731"/>
    <lineage>
        <taxon>Eukaryota</taxon>
        <taxon>Metazoa</taxon>
        <taxon>Cnidaria</taxon>
        <taxon>Anthozoa</taxon>
        <taxon>Hexacorallia</taxon>
        <taxon>Scleractinia</taxon>
        <taxon>Astrocoeniina</taxon>
        <taxon>Pocilloporidae</taxon>
        <taxon>Pocillopora</taxon>
    </lineage>
</organism>
<feature type="region of interest" description="Disordered" evidence="4">
    <location>
        <begin position="24"/>
        <end position="58"/>
    </location>
</feature>
<dbReference type="Proteomes" id="UP000275408">
    <property type="component" value="Unassembled WGS sequence"/>
</dbReference>
<keyword evidence="8" id="KW-1185">Reference proteome</keyword>
<evidence type="ECO:0008006" key="9">
    <source>
        <dbReference type="Google" id="ProtNLM"/>
    </source>
</evidence>
<dbReference type="PANTHER" id="PTHR23080:SF133">
    <property type="entry name" value="SI:CH211-262I1.5-RELATED"/>
    <property type="match status" value="1"/>
</dbReference>
<dbReference type="InterPro" id="IPR027806">
    <property type="entry name" value="HARBI1_dom"/>
</dbReference>
<keyword evidence="2" id="KW-0479">Metal-binding</keyword>
<evidence type="ECO:0000259" key="5">
    <source>
        <dbReference type="Pfam" id="PF13359"/>
    </source>
</evidence>
<keyword evidence="3" id="KW-0175">Coiled coil</keyword>
<dbReference type="Pfam" id="PF13359">
    <property type="entry name" value="DDE_Tnp_4"/>
    <property type="match status" value="1"/>
</dbReference>
<dbReference type="EMBL" id="RCHS01000689">
    <property type="protein sequence ID" value="RMX57260.1"/>
    <property type="molecule type" value="Genomic_DNA"/>
</dbReference>